<proteinExistence type="predicted"/>
<name>A0A314UDY6_PRUYE</name>
<keyword evidence="2" id="KW-1185">Reference proteome</keyword>
<gene>
    <name evidence="1" type="ORF">Pyn_26929</name>
</gene>
<evidence type="ECO:0000313" key="2">
    <source>
        <dbReference type="Proteomes" id="UP000250321"/>
    </source>
</evidence>
<sequence length="154" mass="16709">MPSLGKVGQWIIWRWKWSEKLKALARMTCLRRLDSSRAPGLAKCPCSDDVLEKYGEVQGSGFLAMVEVTHVNGGNDKFNKGKQVLLEEVLVLHGDVSLGTKAKGIGRDCRVGGTRPRSSPKKGKGTRKGFLLDKGVGRCLVNSGEQGCPIRDGS</sequence>
<reference evidence="1 2" key="1">
    <citation type="submission" date="2018-02" db="EMBL/GenBank/DDBJ databases">
        <title>Draft genome of wild Prunus yedoensis var. nudiflora.</title>
        <authorList>
            <person name="Baek S."/>
            <person name="Kim J.-H."/>
            <person name="Choi K."/>
            <person name="Kim G.-B."/>
            <person name="Cho A."/>
            <person name="Jang H."/>
            <person name="Shin C.-H."/>
            <person name="Yu H.-J."/>
            <person name="Mun J.-H."/>
        </authorList>
    </citation>
    <scope>NUCLEOTIDE SEQUENCE [LARGE SCALE GENOMIC DNA]</scope>
    <source>
        <strain evidence="2">cv. Jeju island</strain>
        <tissue evidence="1">Leaf</tissue>
    </source>
</reference>
<evidence type="ECO:0000313" key="1">
    <source>
        <dbReference type="EMBL" id="PQM35715.1"/>
    </source>
</evidence>
<comment type="caution">
    <text evidence="1">The sequence shown here is derived from an EMBL/GenBank/DDBJ whole genome shotgun (WGS) entry which is preliminary data.</text>
</comment>
<dbReference type="Proteomes" id="UP000250321">
    <property type="component" value="Unassembled WGS sequence"/>
</dbReference>
<accession>A0A314UDY6</accession>
<protein>
    <submittedName>
        <fullName evidence="1">Uncharacterized protein</fullName>
    </submittedName>
</protein>
<organism evidence="1 2">
    <name type="scientific">Prunus yedoensis var. nudiflora</name>
    <dbReference type="NCBI Taxonomy" id="2094558"/>
    <lineage>
        <taxon>Eukaryota</taxon>
        <taxon>Viridiplantae</taxon>
        <taxon>Streptophyta</taxon>
        <taxon>Embryophyta</taxon>
        <taxon>Tracheophyta</taxon>
        <taxon>Spermatophyta</taxon>
        <taxon>Magnoliopsida</taxon>
        <taxon>eudicotyledons</taxon>
        <taxon>Gunneridae</taxon>
        <taxon>Pentapetalae</taxon>
        <taxon>rosids</taxon>
        <taxon>fabids</taxon>
        <taxon>Rosales</taxon>
        <taxon>Rosaceae</taxon>
        <taxon>Amygdaloideae</taxon>
        <taxon>Amygdaleae</taxon>
        <taxon>Prunus</taxon>
    </lineage>
</organism>
<dbReference type="EMBL" id="PJQY01003639">
    <property type="protein sequence ID" value="PQM35715.1"/>
    <property type="molecule type" value="Genomic_DNA"/>
</dbReference>
<dbReference type="AlphaFoldDB" id="A0A314UDY6"/>